<keyword evidence="3" id="KW-1185">Reference proteome</keyword>
<organism evidence="2 3">
    <name type="scientific">Phaeovibrio sulfidiphilus</name>
    <dbReference type="NCBI Taxonomy" id="1220600"/>
    <lineage>
        <taxon>Bacteria</taxon>
        <taxon>Pseudomonadati</taxon>
        <taxon>Pseudomonadota</taxon>
        <taxon>Alphaproteobacteria</taxon>
        <taxon>Rhodospirillales</taxon>
        <taxon>Rhodospirillaceae</taxon>
        <taxon>Phaeovibrio</taxon>
    </lineage>
</organism>
<evidence type="ECO:0000256" key="1">
    <source>
        <dbReference type="SAM" id="MobiDB-lite"/>
    </source>
</evidence>
<evidence type="ECO:0000313" key="2">
    <source>
        <dbReference type="EMBL" id="MBE1237638.1"/>
    </source>
</evidence>
<dbReference type="Pfam" id="PF00494">
    <property type="entry name" value="SQS_PSY"/>
    <property type="match status" value="1"/>
</dbReference>
<evidence type="ECO:0008006" key="4">
    <source>
        <dbReference type="Google" id="ProtNLM"/>
    </source>
</evidence>
<sequence>MTAAVTTNFEALSPFARAVLEHNPGRFHAALWAPAERRAGLFAVYALDAELSRQMARAAEPALVEIRLRWWAEAFETLKPGSLRGVPLLDTLARMDRERPGLARMLLEVCEACELDIPETPADPEPAPEARDRAGQAAGRPAPASFEARQARARAVGRAAAFWLGAQRDDLLEAAGAADSAWALAVAACQTDSDSRSALIEAARTCVVQARRVRPGVARAWRAPFLLATRAALLLRHPDTQGAGASAGPDRGPGARPPVLRLLWATLSGLY</sequence>
<protein>
    <recommendedName>
        <fullName evidence="4">Phytoene synthase</fullName>
    </recommendedName>
</protein>
<feature type="region of interest" description="Disordered" evidence="1">
    <location>
        <begin position="118"/>
        <end position="141"/>
    </location>
</feature>
<reference evidence="2" key="1">
    <citation type="submission" date="2020-10" db="EMBL/GenBank/DDBJ databases">
        <title>Genome sequence of the unusual species of purple photosynthetic bacteria, Phaeovibrio sulfidiphilus DSM 23193, type strain.</title>
        <authorList>
            <person name="Kyndt J.A."/>
            <person name="Meyer T.E."/>
        </authorList>
    </citation>
    <scope>NUCLEOTIDE SEQUENCE</scope>
    <source>
        <strain evidence="2">DSM 23193</strain>
    </source>
</reference>
<dbReference type="InterPro" id="IPR002060">
    <property type="entry name" value="Squ/phyt_synthse"/>
</dbReference>
<comment type="caution">
    <text evidence="2">The sequence shown here is derived from an EMBL/GenBank/DDBJ whole genome shotgun (WGS) entry which is preliminary data.</text>
</comment>
<evidence type="ECO:0000313" key="3">
    <source>
        <dbReference type="Proteomes" id="UP000631034"/>
    </source>
</evidence>
<dbReference type="RefSeq" id="WP_192534649.1">
    <property type="nucleotide sequence ID" value="NZ_JACZHT010000006.1"/>
</dbReference>
<dbReference type="EMBL" id="JACZHT010000006">
    <property type="protein sequence ID" value="MBE1237638.1"/>
    <property type="molecule type" value="Genomic_DNA"/>
</dbReference>
<gene>
    <name evidence="2" type="ORF">IHV25_08255</name>
</gene>
<dbReference type="Proteomes" id="UP000631034">
    <property type="component" value="Unassembled WGS sequence"/>
</dbReference>
<accession>A0A8J7CDB9</accession>
<proteinExistence type="predicted"/>
<dbReference type="AlphaFoldDB" id="A0A8J7CDB9"/>
<name>A0A8J7CDB9_9PROT</name>